<evidence type="ECO:0000313" key="3">
    <source>
        <dbReference type="EMBL" id="EOD54045.1"/>
    </source>
</evidence>
<protein>
    <recommendedName>
        <fullName evidence="2">SH3 domain-containing protein</fullName>
    </recommendedName>
</protein>
<sequence length="121" mass="13604">MKMDSKAFLVITVHSSEYPDPITFSKGTPLTVGEKYVGEEDWHDWFFCHCTGQQGGWVPAQIIEWMGEGEARAREDYTARELNVQVGDQLRGTRALNGWIWCEKAGGSASGWVPLANLREI</sequence>
<dbReference type="Proteomes" id="UP000013526">
    <property type="component" value="Unassembled WGS sequence"/>
</dbReference>
<dbReference type="PATRIC" id="fig|1268236.3.peg.3201"/>
<dbReference type="InterPro" id="IPR036028">
    <property type="entry name" value="SH3-like_dom_sf"/>
</dbReference>
<evidence type="ECO:0000313" key="4">
    <source>
        <dbReference type="Proteomes" id="UP000013526"/>
    </source>
</evidence>
<keyword evidence="4" id="KW-1185">Reference proteome</keyword>
<dbReference type="InterPro" id="IPR014593">
    <property type="entry name" value="UCP034961_SH3_2"/>
</dbReference>
<dbReference type="PIRSF" id="PIRSF034961">
    <property type="entry name" value="UCP034961_SH3_2"/>
    <property type="match status" value="1"/>
</dbReference>
<dbReference type="Pfam" id="PF07653">
    <property type="entry name" value="SH3_2"/>
    <property type="match status" value="2"/>
</dbReference>
<gene>
    <name evidence="3" type="ORF">G113_16355</name>
</gene>
<name>R1GQT0_9GAMM</name>
<evidence type="ECO:0000256" key="1">
    <source>
        <dbReference type="ARBA" id="ARBA00022443"/>
    </source>
</evidence>
<proteinExistence type="predicted"/>
<dbReference type="EMBL" id="AQGQ01000139">
    <property type="protein sequence ID" value="EOD54045.1"/>
    <property type="molecule type" value="Genomic_DNA"/>
</dbReference>
<accession>R1GQT0</accession>
<reference evidence="3 4" key="1">
    <citation type="journal article" date="2013" name="Genome Announc.">
        <title>Draft Genome Sequence of Aeromonas molluscorum Strain 848TT, Isolated from Bivalve Molluscs.</title>
        <authorList>
            <person name="Spataro N."/>
            <person name="Farfan M."/>
            <person name="Albarral V."/>
            <person name="Sanglas A."/>
            <person name="Loren J.G."/>
            <person name="Fuste M.C."/>
            <person name="Bosch E."/>
        </authorList>
    </citation>
    <scope>NUCLEOTIDE SEQUENCE [LARGE SCALE GENOMIC DNA]</scope>
    <source>
        <strain evidence="3 4">848</strain>
    </source>
</reference>
<feature type="domain" description="SH3" evidence="2">
    <location>
        <begin position="66"/>
        <end position="121"/>
    </location>
</feature>
<dbReference type="SUPFAM" id="SSF50044">
    <property type="entry name" value="SH3-domain"/>
    <property type="match status" value="2"/>
</dbReference>
<dbReference type="InterPro" id="IPR001452">
    <property type="entry name" value="SH3_domain"/>
</dbReference>
<keyword evidence="1" id="KW-0728">SH3 domain</keyword>
<dbReference type="Gene3D" id="2.30.30.40">
    <property type="entry name" value="SH3 Domains"/>
    <property type="match status" value="1"/>
</dbReference>
<organism evidence="3 4">
    <name type="scientific">Aeromonas molluscorum 848</name>
    <dbReference type="NCBI Taxonomy" id="1268236"/>
    <lineage>
        <taxon>Bacteria</taxon>
        <taxon>Pseudomonadati</taxon>
        <taxon>Pseudomonadota</taxon>
        <taxon>Gammaproteobacteria</taxon>
        <taxon>Aeromonadales</taxon>
        <taxon>Aeromonadaceae</taxon>
        <taxon>Aeromonas</taxon>
    </lineage>
</organism>
<dbReference type="AlphaFoldDB" id="R1GQT0"/>
<dbReference type="PROSITE" id="PS50002">
    <property type="entry name" value="SH3"/>
    <property type="match status" value="1"/>
</dbReference>
<comment type="caution">
    <text evidence="3">The sequence shown here is derived from an EMBL/GenBank/DDBJ whole genome shotgun (WGS) entry which is preliminary data.</text>
</comment>
<evidence type="ECO:0000259" key="2">
    <source>
        <dbReference type="PROSITE" id="PS50002"/>
    </source>
</evidence>